<accession>A0A1M4Z8I2</accession>
<evidence type="ECO:0000313" key="4">
    <source>
        <dbReference type="Proteomes" id="UP000184147"/>
    </source>
</evidence>
<protein>
    <submittedName>
        <fullName evidence="3">Uncharacterized protein</fullName>
    </submittedName>
</protein>
<evidence type="ECO:0000313" key="3">
    <source>
        <dbReference type="EMBL" id="SHF14330.1"/>
    </source>
</evidence>
<dbReference type="AlphaFoldDB" id="A0A1M4Z8I2"/>
<dbReference type="EMBL" id="FQVQ01000004">
    <property type="protein sequence ID" value="SHF13967.1"/>
    <property type="molecule type" value="Genomic_DNA"/>
</dbReference>
<keyword evidence="1" id="KW-1133">Transmembrane helix</keyword>
<evidence type="ECO:0000313" key="2">
    <source>
        <dbReference type="EMBL" id="SHF13967.1"/>
    </source>
</evidence>
<dbReference type="RefSeq" id="WP_073362222.1">
    <property type="nucleotide sequence ID" value="NZ_FQVQ01000004.1"/>
</dbReference>
<keyword evidence="1" id="KW-0472">Membrane</keyword>
<reference evidence="3 4" key="1">
    <citation type="submission" date="2016-11" db="EMBL/GenBank/DDBJ databases">
        <authorList>
            <person name="Jaros S."/>
            <person name="Januszkiewicz K."/>
            <person name="Wedrychowicz H."/>
        </authorList>
    </citation>
    <scope>NUCLEOTIDE SEQUENCE [LARGE SCALE GENOMIC DNA]</scope>
    <source>
        <strain evidence="3 4">DSM 25660</strain>
    </source>
</reference>
<dbReference type="Proteomes" id="UP000184147">
    <property type="component" value="Unassembled WGS sequence"/>
</dbReference>
<evidence type="ECO:0000256" key="1">
    <source>
        <dbReference type="SAM" id="Phobius"/>
    </source>
</evidence>
<name>A0A1M4Z8I2_9FLAO</name>
<gene>
    <name evidence="2" type="ORF">SAMN05444377_10471</name>
    <name evidence="3" type="ORF">SAMN05444377_10483</name>
</gene>
<keyword evidence="1" id="KW-0812">Transmembrane</keyword>
<keyword evidence="4" id="KW-1185">Reference proteome</keyword>
<proteinExistence type="predicted"/>
<organism evidence="3 4">
    <name type="scientific">Flavobacterium fontis</name>
    <dbReference type="NCBI Taxonomy" id="1124188"/>
    <lineage>
        <taxon>Bacteria</taxon>
        <taxon>Pseudomonadati</taxon>
        <taxon>Bacteroidota</taxon>
        <taxon>Flavobacteriia</taxon>
        <taxon>Flavobacteriales</taxon>
        <taxon>Flavobacteriaceae</taxon>
        <taxon>Flavobacterium</taxon>
    </lineage>
</organism>
<feature type="transmembrane region" description="Helical" evidence="1">
    <location>
        <begin position="152"/>
        <end position="171"/>
    </location>
</feature>
<dbReference type="EMBL" id="FQVQ01000004">
    <property type="protein sequence ID" value="SHF14330.1"/>
    <property type="molecule type" value="Genomic_DNA"/>
</dbReference>
<sequence>MGFFKRIGKGIGKGIKGAGKFIKKNATFKNLVSLASNFDPSGIVGGLQAKHEAKKQEQQALAEMQQNPEFNQLPATEQVMLVKNHVGAQNAQAIATASDIAQKRGITIGEVLQGAAGGALQGAGSVMAGDTKVATTGGTLTQNVFMNWLKRFWYIPLGIVVILALVWRKLANPQSGRTYRRR</sequence>
<dbReference type="STRING" id="1124188.SAMN05444377_10471"/>